<keyword evidence="6" id="KW-1185">Reference proteome</keyword>
<dbReference type="FunFam" id="3.30.780.10:FF:000002">
    <property type="entry name" value="Stress response translation initiation inhibitor"/>
    <property type="match status" value="1"/>
</dbReference>
<dbReference type="GO" id="GO:0006417">
    <property type="term" value="P:regulation of translation"/>
    <property type="evidence" value="ECO:0007669"/>
    <property type="project" value="UniProtKB-KW"/>
</dbReference>
<dbReference type="GO" id="GO:0003743">
    <property type="term" value="F:translation initiation factor activity"/>
    <property type="evidence" value="ECO:0007669"/>
    <property type="project" value="InterPro"/>
</dbReference>
<dbReference type="GO" id="GO:0003729">
    <property type="term" value="F:mRNA binding"/>
    <property type="evidence" value="ECO:0007669"/>
    <property type="project" value="TreeGrafter"/>
</dbReference>
<dbReference type="InterPro" id="IPR001950">
    <property type="entry name" value="SUI1"/>
</dbReference>
<dbReference type="KEGG" id="cate:C2869_11230"/>
<dbReference type="PANTHER" id="PTHR12789:SF0">
    <property type="entry name" value="DENSITY-REGULATED PROTEIN"/>
    <property type="match status" value="1"/>
</dbReference>
<dbReference type="AlphaFoldDB" id="A0A2S0VRZ3"/>
<dbReference type="PROSITE" id="PS50296">
    <property type="entry name" value="SUI1"/>
    <property type="match status" value="1"/>
</dbReference>
<dbReference type="EMBL" id="CP026604">
    <property type="protein sequence ID" value="AWB66974.1"/>
    <property type="molecule type" value="Genomic_DNA"/>
</dbReference>
<dbReference type="Gene3D" id="3.30.780.10">
    <property type="entry name" value="SUI1-like domain"/>
    <property type="match status" value="1"/>
</dbReference>
<sequence length="107" mass="11498">MSDSNLVYSTGLGRIKQEKSAPQAQIFDDGFVRVRRETKGRKGKGVITITGVPLTGTELKTLAQKLKKKCGTGGSIKDGVIEIQGDKRDVIKAELEANGYKVKFSGG</sequence>
<evidence type="ECO:0000313" key="6">
    <source>
        <dbReference type="Proteomes" id="UP000244441"/>
    </source>
</evidence>
<proteinExistence type="inferred from homology"/>
<dbReference type="Proteomes" id="UP000244441">
    <property type="component" value="Chromosome"/>
</dbReference>
<dbReference type="RefSeq" id="WP_108603027.1">
    <property type="nucleotide sequence ID" value="NZ_CP026604.1"/>
</dbReference>
<keyword evidence="3" id="KW-0648">Protein biosynthesis</keyword>
<name>A0A2S0VRZ3_9ALTE</name>
<keyword evidence="2" id="KW-0810">Translation regulation</keyword>
<gene>
    <name evidence="5" type="ORF">C2869_11230</name>
</gene>
<dbReference type="GO" id="GO:0002188">
    <property type="term" value="P:translation reinitiation"/>
    <property type="evidence" value="ECO:0007669"/>
    <property type="project" value="TreeGrafter"/>
</dbReference>
<dbReference type="OrthoDB" id="9792915at2"/>
<evidence type="ECO:0000313" key="5">
    <source>
        <dbReference type="EMBL" id="AWB66974.1"/>
    </source>
</evidence>
<organism evidence="5 6">
    <name type="scientific">Saccharobesus litoralis</name>
    <dbReference type="NCBI Taxonomy" id="2172099"/>
    <lineage>
        <taxon>Bacteria</taxon>
        <taxon>Pseudomonadati</taxon>
        <taxon>Pseudomonadota</taxon>
        <taxon>Gammaproteobacteria</taxon>
        <taxon>Alteromonadales</taxon>
        <taxon>Alteromonadaceae</taxon>
        <taxon>Saccharobesus</taxon>
    </lineage>
</organism>
<dbReference type="PANTHER" id="PTHR12789">
    <property type="entry name" value="DENSITY-REGULATED PROTEIN HOMOLOG"/>
    <property type="match status" value="1"/>
</dbReference>
<evidence type="ECO:0000256" key="3">
    <source>
        <dbReference type="ARBA" id="ARBA00022917"/>
    </source>
</evidence>
<dbReference type="InterPro" id="IPR036877">
    <property type="entry name" value="SUI1_dom_sf"/>
</dbReference>
<dbReference type="SUPFAM" id="SSF55159">
    <property type="entry name" value="eIF1-like"/>
    <property type="match status" value="1"/>
</dbReference>
<dbReference type="CDD" id="cd11567">
    <property type="entry name" value="YciH_like"/>
    <property type="match status" value="1"/>
</dbReference>
<comment type="similarity">
    <text evidence="1">Belongs to the SUI1 family.</text>
</comment>
<dbReference type="InterPro" id="IPR050318">
    <property type="entry name" value="DENR/SUI1_TIF"/>
</dbReference>
<protein>
    <submittedName>
        <fullName evidence="5">Stress response translation initiation inhibitor YciH</fullName>
    </submittedName>
</protein>
<dbReference type="InterPro" id="IPR005872">
    <property type="entry name" value="SUI1_arc_bac"/>
</dbReference>
<reference evidence="5 6" key="1">
    <citation type="submission" date="2018-01" db="EMBL/GenBank/DDBJ databases">
        <title>Genome sequence of a Cantenovulum-like bacteria.</title>
        <authorList>
            <person name="Tan W.R."/>
            <person name="Lau N.-S."/>
            <person name="Go F."/>
            <person name="Amirul A.-A.A."/>
        </authorList>
    </citation>
    <scope>NUCLEOTIDE SEQUENCE [LARGE SCALE GENOMIC DNA]</scope>
    <source>
        <strain evidence="5 6">CCB-QB4</strain>
    </source>
</reference>
<evidence type="ECO:0000256" key="1">
    <source>
        <dbReference type="ARBA" id="ARBA00005422"/>
    </source>
</evidence>
<dbReference type="Pfam" id="PF01253">
    <property type="entry name" value="SUI1"/>
    <property type="match status" value="1"/>
</dbReference>
<accession>A0A2S0VRZ3</accession>
<dbReference type="GO" id="GO:0001731">
    <property type="term" value="P:formation of translation preinitiation complex"/>
    <property type="evidence" value="ECO:0007669"/>
    <property type="project" value="TreeGrafter"/>
</dbReference>
<evidence type="ECO:0000256" key="2">
    <source>
        <dbReference type="ARBA" id="ARBA00022845"/>
    </source>
</evidence>
<feature type="domain" description="SUI1" evidence="4">
    <location>
        <begin position="36"/>
        <end position="99"/>
    </location>
</feature>
<evidence type="ECO:0000259" key="4">
    <source>
        <dbReference type="PROSITE" id="PS50296"/>
    </source>
</evidence>
<dbReference type="PIRSF" id="PIRSF037511">
    <property type="entry name" value="Transl_init_SUI1_pro"/>
    <property type="match status" value="1"/>
</dbReference>